<keyword evidence="2" id="KW-1185">Reference proteome</keyword>
<dbReference type="AlphaFoldDB" id="A0A3M7RYT8"/>
<comment type="caution">
    <text evidence="1">The sequence shown here is derived from an EMBL/GenBank/DDBJ whole genome shotgun (WGS) entry which is preliminary data.</text>
</comment>
<name>A0A3M7RYT8_BRAPC</name>
<evidence type="ECO:0000313" key="1">
    <source>
        <dbReference type="EMBL" id="RNA28610.1"/>
    </source>
</evidence>
<dbReference type="EMBL" id="REGN01002362">
    <property type="protein sequence ID" value="RNA28610.1"/>
    <property type="molecule type" value="Genomic_DNA"/>
</dbReference>
<gene>
    <name evidence="1" type="ORF">BpHYR1_027511</name>
</gene>
<sequence length="81" mass="9255">MIPFNHTLPIFNFSTWNSSRRIRTMGLLLTSLFKAAGRTITPSARVCHMLRVRFFSIRLFMLSGPGTESSFISLRTTCRSI</sequence>
<protein>
    <submittedName>
        <fullName evidence="1">Uncharacterized protein</fullName>
    </submittedName>
</protein>
<organism evidence="1 2">
    <name type="scientific">Brachionus plicatilis</name>
    <name type="common">Marine rotifer</name>
    <name type="synonym">Brachionus muelleri</name>
    <dbReference type="NCBI Taxonomy" id="10195"/>
    <lineage>
        <taxon>Eukaryota</taxon>
        <taxon>Metazoa</taxon>
        <taxon>Spiralia</taxon>
        <taxon>Gnathifera</taxon>
        <taxon>Rotifera</taxon>
        <taxon>Eurotatoria</taxon>
        <taxon>Monogononta</taxon>
        <taxon>Pseudotrocha</taxon>
        <taxon>Ploima</taxon>
        <taxon>Brachionidae</taxon>
        <taxon>Brachionus</taxon>
    </lineage>
</organism>
<accession>A0A3M7RYT8</accession>
<proteinExistence type="predicted"/>
<dbReference type="Proteomes" id="UP000276133">
    <property type="component" value="Unassembled WGS sequence"/>
</dbReference>
<evidence type="ECO:0000313" key="2">
    <source>
        <dbReference type="Proteomes" id="UP000276133"/>
    </source>
</evidence>
<reference evidence="1 2" key="1">
    <citation type="journal article" date="2018" name="Sci. Rep.">
        <title>Genomic signatures of local adaptation to the degree of environmental predictability in rotifers.</title>
        <authorList>
            <person name="Franch-Gras L."/>
            <person name="Hahn C."/>
            <person name="Garcia-Roger E.M."/>
            <person name="Carmona M.J."/>
            <person name="Serra M."/>
            <person name="Gomez A."/>
        </authorList>
    </citation>
    <scope>NUCLEOTIDE SEQUENCE [LARGE SCALE GENOMIC DNA]</scope>
    <source>
        <strain evidence="1">HYR1</strain>
    </source>
</reference>